<evidence type="ECO:0000256" key="8">
    <source>
        <dbReference type="ARBA" id="ARBA00045462"/>
    </source>
</evidence>
<dbReference type="GO" id="GO:0008312">
    <property type="term" value="F:7S RNA binding"/>
    <property type="evidence" value="ECO:0007669"/>
    <property type="project" value="InterPro"/>
</dbReference>
<dbReference type="OMA" id="DPMKVRF"/>
<evidence type="ECO:0000256" key="9">
    <source>
        <dbReference type="PIRNR" id="PIRNR017029"/>
    </source>
</evidence>
<feature type="domain" description="SRP9" evidence="10">
    <location>
        <begin position="4"/>
        <end position="69"/>
    </location>
</feature>
<evidence type="ECO:0000256" key="4">
    <source>
        <dbReference type="ARBA" id="ARBA00022490"/>
    </source>
</evidence>
<evidence type="ECO:0000256" key="3">
    <source>
        <dbReference type="ARBA" id="ARBA00020414"/>
    </source>
</evidence>
<dbReference type="OrthoDB" id="360923at2759"/>
<keyword evidence="4 9" id="KW-0963">Cytoplasm</keyword>
<proteinExistence type="inferred from homology"/>
<keyword evidence="5 9" id="KW-0694">RNA-binding</keyword>
<dbReference type="InterPro" id="IPR009018">
    <property type="entry name" value="Signal_recog_particle_SRP9/14"/>
</dbReference>
<evidence type="ECO:0000256" key="7">
    <source>
        <dbReference type="ARBA" id="ARBA00023274"/>
    </source>
</evidence>
<evidence type="ECO:0000259" key="10">
    <source>
        <dbReference type="Pfam" id="PF05486"/>
    </source>
</evidence>
<comment type="function">
    <text evidence="8 9">Component of the signal recognition particle (SRP) complex, a ribonucleoprotein complex that mediates the cotranslational targeting of secretory and membrane proteins to the endoplasmic reticulum (ER). SRP9 together with SRP14 and the Alu portion of the SRP RNA, constitutes the elongation arrest domain of SRP. The complex of SRP9 and SRP14 is required for SRP RNA binding.</text>
</comment>
<evidence type="ECO:0000313" key="11">
    <source>
        <dbReference type="EMBL" id="KAA8497122.1"/>
    </source>
</evidence>
<dbReference type="PIRSF" id="PIRSF017029">
    <property type="entry name" value="Signal_recog_particle_SRP9"/>
    <property type="match status" value="1"/>
</dbReference>
<accession>A0A5J4Z1T7</accession>
<sequence length="82" mass="9623">MVEVKNWDEFFEQTKELMRQNPSRTRYSIKYKTKPGAALVIKITDNSTVLKFTTSERSDLKRIEELTGWMLAAMTEQEQPHA</sequence>
<dbReference type="InterPro" id="IPR039432">
    <property type="entry name" value="SRP9_dom"/>
</dbReference>
<dbReference type="InterPro" id="IPR008832">
    <property type="entry name" value="SRP9"/>
</dbReference>
<dbReference type="SUPFAM" id="SSF54762">
    <property type="entry name" value="Signal recognition particle alu RNA binding heterodimer, SRP9/14"/>
    <property type="match status" value="1"/>
</dbReference>
<dbReference type="Gene3D" id="3.30.720.10">
    <property type="entry name" value="Signal recognition particle alu RNA binding heterodimer, srp9/1"/>
    <property type="match status" value="1"/>
</dbReference>
<dbReference type="AlphaFoldDB" id="A0A5J4Z1T7"/>
<dbReference type="Pfam" id="PF05486">
    <property type="entry name" value="SRP9-21"/>
    <property type="match status" value="1"/>
</dbReference>
<organism evidence="11 12">
    <name type="scientific">Porphyridium purpureum</name>
    <name type="common">Red alga</name>
    <name type="synonym">Porphyridium cruentum</name>
    <dbReference type="NCBI Taxonomy" id="35688"/>
    <lineage>
        <taxon>Eukaryota</taxon>
        <taxon>Rhodophyta</taxon>
        <taxon>Bangiophyceae</taxon>
        <taxon>Porphyridiales</taxon>
        <taxon>Porphyridiaceae</taxon>
        <taxon>Porphyridium</taxon>
    </lineage>
</organism>
<dbReference type="GO" id="GO:0045900">
    <property type="term" value="P:negative regulation of translational elongation"/>
    <property type="evidence" value="ECO:0007669"/>
    <property type="project" value="InterPro"/>
</dbReference>
<reference evidence="12" key="1">
    <citation type="journal article" date="2019" name="Nat. Commun.">
        <title>Expansion of phycobilisome linker gene families in mesophilic red algae.</title>
        <authorList>
            <person name="Lee J."/>
            <person name="Kim D."/>
            <person name="Bhattacharya D."/>
            <person name="Yoon H.S."/>
        </authorList>
    </citation>
    <scope>NUCLEOTIDE SEQUENCE [LARGE SCALE GENOMIC DNA]</scope>
    <source>
        <strain evidence="12">CCMP 1328</strain>
    </source>
</reference>
<dbReference type="EMBL" id="VRMN01000002">
    <property type="protein sequence ID" value="KAA8497122.1"/>
    <property type="molecule type" value="Genomic_DNA"/>
</dbReference>
<keyword evidence="7 9" id="KW-0687">Ribonucleoprotein</keyword>
<evidence type="ECO:0000256" key="1">
    <source>
        <dbReference type="ARBA" id="ARBA00004496"/>
    </source>
</evidence>
<dbReference type="GO" id="GO:0005786">
    <property type="term" value="C:signal recognition particle, endoplasmic reticulum targeting"/>
    <property type="evidence" value="ECO:0007669"/>
    <property type="project" value="UniProtKB-KW"/>
</dbReference>
<keyword evidence="6 9" id="KW-0733">Signal recognition particle</keyword>
<comment type="caution">
    <text evidence="11">The sequence shown here is derived from an EMBL/GenBank/DDBJ whole genome shotgun (WGS) entry which is preliminary data.</text>
</comment>
<dbReference type="PANTHER" id="PTHR12834">
    <property type="entry name" value="SIGNAL RECOGNITION PARTICLE 9 KDA PROTEIN"/>
    <property type="match status" value="1"/>
</dbReference>
<evidence type="ECO:0000256" key="2">
    <source>
        <dbReference type="ARBA" id="ARBA00009193"/>
    </source>
</evidence>
<dbReference type="Proteomes" id="UP000324585">
    <property type="component" value="Unassembled WGS sequence"/>
</dbReference>
<dbReference type="GO" id="GO:0006614">
    <property type="term" value="P:SRP-dependent cotranslational protein targeting to membrane"/>
    <property type="evidence" value="ECO:0007669"/>
    <property type="project" value="InterPro"/>
</dbReference>
<dbReference type="PANTHER" id="PTHR12834:SF12">
    <property type="entry name" value="SIGNAL RECOGNITION PARTICLE 9 KDA PROTEIN"/>
    <property type="match status" value="1"/>
</dbReference>
<name>A0A5J4Z1T7_PORPP</name>
<evidence type="ECO:0000313" key="12">
    <source>
        <dbReference type="Proteomes" id="UP000324585"/>
    </source>
</evidence>
<evidence type="ECO:0000256" key="5">
    <source>
        <dbReference type="ARBA" id="ARBA00022884"/>
    </source>
</evidence>
<evidence type="ECO:0000256" key="6">
    <source>
        <dbReference type="ARBA" id="ARBA00023135"/>
    </source>
</evidence>
<comment type="subcellular location">
    <subcellularLocation>
        <location evidence="1 9">Cytoplasm</location>
    </subcellularLocation>
</comment>
<protein>
    <recommendedName>
        <fullName evidence="3 9">Signal recognition particle 9 kDa protein</fullName>
        <shortName evidence="9">SRP9</shortName>
    </recommendedName>
</protein>
<dbReference type="InterPro" id="IPR039914">
    <property type="entry name" value="SRP9-like"/>
</dbReference>
<gene>
    <name evidence="11" type="ORF">FVE85_0851</name>
</gene>
<comment type="similarity">
    <text evidence="2 9">Belongs to the SRP9 family.</text>
</comment>
<keyword evidence="12" id="KW-1185">Reference proteome</keyword>